<dbReference type="Proteomes" id="UP000094784">
    <property type="component" value="Unassembled WGS sequence"/>
</dbReference>
<reference evidence="1 2" key="1">
    <citation type="submission" date="2016-09" db="EMBL/GenBank/DDBJ databases">
        <title>Draft genome sequence of the soil isolate, Lysinibacillus fusiformis M5, a potential hypoxanthine producer.</title>
        <authorList>
            <person name="Gallegos-Monterrosa R."/>
            <person name="Maroti G."/>
            <person name="Balint B."/>
            <person name="Kovacs A.T."/>
        </authorList>
    </citation>
    <scope>NUCLEOTIDE SEQUENCE [LARGE SCALE GENOMIC DNA]</scope>
    <source>
        <strain evidence="1 2">M5</strain>
    </source>
</reference>
<organism evidence="1 2">
    <name type="scientific">Lysinibacillus fusiformis</name>
    <dbReference type="NCBI Taxonomy" id="28031"/>
    <lineage>
        <taxon>Bacteria</taxon>
        <taxon>Bacillati</taxon>
        <taxon>Bacillota</taxon>
        <taxon>Bacilli</taxon>
        <taxon>Bacillales</taxon>
        <taxon>Bacillaceae</taxon>
        <taxon>Lysinibacillus</taxon>
    </lineage>
</organism>
<dbReference type="RefSeq" id="WP_069483544.1">
    <property type="nucleotide sequence ID" value="NZ_JBGOGZ010000009.1"/>
</dbReference>
<comment type="caution">
    <text evidence="1">The sequence shown here is derived from an EMBL/GenBank/DDBJ whole genome shotgun (WGS) entry which is preliminary data.</text>
</comment>
<gene>
    <name evidence="1" type="ORF">BG258_23665</name>
</gene>
<evidence type="ECO:0000313" key="2">
    <source>
        <dbReference type="Proteomes" id="UP000094784"/>
    </source>
</evidence>
<evidence type="ECO:0000313" key="1">
    <source>
        <dbReference type="EMBL" id="ODV53303.1"/>
    </source>
</evidence>
<accession>A0A1E4QYK9</accession>
<proteinExistence type="predicted"/>
<dbReference type="EMBL" id="MECQ01000008">
    <property type="protein sequence ID" value="ODV53303.1"/>
    <property type="molecule type" value="Genomic_DNA"/>
</dbReference>
<sequence>MNTKEEVLSALETNDKSGIIPAINEIFRKNVAMVDKHYETKSYQIEGEDTIVYRIKRDETDGVPYTVLEVASPINSNNGYSSNDTEATLTLMREIDGDSGGAEFVDFFNNGYEDSRKMGVRIQSRGAGALRDFVFEFNDGNFIKEVFKIATNYVELQNDLKIKKDGRKIINFLDGNGALEYQVGKVSDRFMVSNANNDASIEIFDNGYIKVYTPTSVGLYTDDMVYINDLPISTINSGSIRPANPIIGQQFFDTTISKTISWNGSTWLDNSEVVEPWKEASLAEGVTGSLKYRKVGGHRVDMCFEKYTMTHDMGDDALPLLPEEYRPGYTVYIWGDKNSDISVLAKLSADGRVVMANGPFSYTGIVTFALK</sequence>
<dbReference type="AlphaFoldDB" id="A0A1E4QYK9"/>
<protein>
    <submittedName>
        <fullName evidence="1">Uncharacterized protein</fullName>
    </submittedName>
</protein>
<dbReference type="OrthoDB" id="2944087at2"/>
<name>A0A1E4QYK9_9BACI</name>